<dbReference type="PANTHER" id="PTHR22760">
    <property type="entry name" value="GLYCOSYLTRANSFERASE"/>
    <property type="match status" value="1"/>
</dbReference>
<evidence type="ECO:0000256" key="3">
    <source>
        <dbReference type="ARBA" id="ARBA00007063"/>
    </source>
</evidence>
<keyword evidence="4 12" id="KW-0328">Glycosyltransferase</keyword>
<feature type="transmembrane region" description="Helical" evidence="12">
    <location>
        <begin position="98"/>
        <end position="115"/>
    </location>
</feature>
<reference evidence="14" key="1">
    <citation type="journal article" date="2017" name="Nat. Commun.">
        <title>The asparagus genome sheds light on the origin and evolution of a young Y chromosome.</title>
        <authorList>
            <person name="Harkess A."/>
            <person name="Zhou J."/>
            <person name="Xu C."/>
            <person name="Bowers J.E."/>
            <person name="Van der Hulst R."/>
            <person name="Ayyampalayam S."/>
            <person name="Mercati F."/>
            <person name="Riccardi P."/>
            <person name="McKain M.R."/>
            <person name="Kakrana A."/>
            <person name="Tang H."/>
            <person name="Ray J."/>
            <person name="Groenendijk J."/>
            <person name="Arikit S."/>
            <person name="Mathioni S.M."/>
            <person name="Nakano M."/>
            <person name="Shan H."/>
            <person name="Telgmann-Rauber A."/>
            <person name="Kanno A."/>
            <person name="Yue Z."/>
            <person name="Chen H."/>
            <person name="Li W."/>
            <person name="Chen Y."/>
            <person name="Xu X."/>
            <person name="Zhang Y."/>
            <person name="Luo S."/>
            <person name="Chen H."/>
            <person name="Gao J."/>
            <person name="Mao Z."/>
            <person name="Pires J.C."/>
            <person name="Luo M."/>
            <person name="Kudrna D."/>
            <person name="Wing R.A."/>
            <person name="Meyers B.C."/>
            <person name="Yi K."/>
            <person name="Kong H."/>
            <person name="Lavrijsen P."/>
            <person name="Sunseri F."/>
            <person name="Falavigna A."/>
            <person name="Ye Y."/>
            <person name="Leebens-Mack J.H."/>
            <person name="Chen G."/>
        </authorList>
    </citation>
    <scope>NUCLEOTIDE SEQUENCE [LARGE SCALE GENOMIC DNA]</scope>
    <source>
        <strain evidence="14">cv. DH0086</strain>
    </source>
</reference>
<keyword evidence="6 12" id="KW-0812">Transmembrane</keyword>
<dbReference type="GO" id="GO:0052917">
    <property type="term" value="F:dol-P-Man:Man(7)GlcNAc(2)-PP-Dol alpha-1,6-mannosyltransferase activity"/>
    <property type="evidence" value="ECO:0007669"/>
    <property type="project" value="UniProtKB-EC"/>
</dbReference>
<dbReference type="Pfam" id="PF03901">
    <property type="entry name" value="Glyco_transf_22"/>
    <property type="match status" value="1"/>
</dbReference>
<keyword evidence="7 12" id="KW-0256">Endoplasmic reticulum</keyword>
<comment type="pathway">
    <text evidence="2">Protein modification; protein glycosylation.</text>
</comment>
<evidence type="ECO:0000256" key="5">
    <source>
        <dbReference type="ARBA" id="ARBA00022679"/>
    </source>
</evidence>
<comment type="function">
    <text evidence="10">Mannosyltransferase that operates in the biosynthetic pathway of dolichol-linked oligosaccharides, the glycan precursors employed in protein asparagine (N)-glycosylation. The assembly of dolichol-linked oligosaccharides begins on the cytosolic side of the endoplasmic reticulum membrane and finishes in its lumen. The sequential addition of sugars to dolichol pyrophosphate produces dolichol-linked oligosaccharides containing fourteen sugars, including two GlcNAcs, nine mannoses and three glucoses. Once assembled, the oligosaccharide is transferred from the lipid to nascent proteins by oligosaccharyltransferases. In the lumen of the endoplasmic reticulum, adds the eighth mannose residue in an alpha-1,6 linkage onto Man(7)GlcNAc(2)-PP-dolichol to produce Man(8)GlcNAc(2)-PP-dolichol.</text>
</comment>
<dbReference type="InterPro" id="IPR005599">
    <property type="entry name" value="GPI_mannosylTrfase"/>
</dbReference>
<evidence type="ECO:0000256" key="9">
    <source>
        <dbReference type="ARBA" id="ARBA00023136"/>
    </source>
</evidence>
<keyword evidence="5" id="KW-0808">Transferase</keyword>
<dbReference type="Proteomes" id="UP000243459">
    <property type="component" value="Chromosome 4"/>
</dbReference>
<evidence type="ECO:0000256" key="1">
    <source>
        <dbReference type="ARBA" id="ARBA00004477"/>
    </source>
</evidence>
<gene>
    <name evidence="13" type="ORF">A4U43_C04F31680</name>
</gene>
<dbReference type="GO" id="GO:0006487">
    <property type="term" value="P:protein N-linked glycosylation"/>
    <property type="evidence" value="ECO:0007669"/>
    <property type="project" value="TreeGrafter"/>
</dbReference>
<evidence type="ECO:0000313" key="13">
    <source>
        <dbReference type="EMBL" id="ONK73456.1"/>
    </source>
</evidence>
<sequence>MDQIINFMVSKSISLWEAIKCCMVTALLSIGLTVLLDTIIWQELIWPELEVFWFNSVLNRSSEWGTHPFHWYFTSALPRSLLVAYPLSLLGMLLDRRISHYIVPVLTFVLLYSKLPHKELRFIIGSVPIFNVSAAVTASRIYNNRKKKMWRLLYIAMLGSFLVSLGCSFIMFMASYSNYPGAYALNSLNHCTGASKSMIGKLVHIDSYAAMNGISRFLETDKFRYSKEEGISLEEYRQRNFTFLLNEHPDIDGFKCLFAVDGFSRARFQIGFPPITLVAEPRVFVHGNMRDQDLALLSWPGCP</sequence>
<protein>
    <recommendedName>
        <fullName evidence="12">Mannosyltransferase</fullName>
        <ecNumber evidence="12">2.4.1.-</ecNumber>
    </recommendedName>
</protein>
<feature type="transmembrane region" description="Helical" evidence="12">
    <location>
        <begin position="69"/>
        <end position="91"/>
    </location>
</feature>
<keyword evidence="14" id="KW-1185">Reference proteome</keyword>
<dbReference type="EC" id="2.4.1.-" evidence="12"/>
<keyword evidence="9 12" id="KW-0472">Membrane</keyword>
<name>A0A5P1F503_ASPOF</name>
<comment type="catalytic activity">
    <reaction evidence="11">
        <text>an alpha-D-Man-(1-&gt;2)-alpha-D-Man-(1-&gt;2)-alpha-D-Man-(1-&gt;3)-[alpha-D-Man-(1-&gt;2)-alpha-D-Man-(1-&gt;3)-alpha-D-Man-(1-&gt;6)]-beta-D-Man-(1-&gt;4)-beta-D-GlcNAc-(1-&gt;4)-alpha-D-GlcNAc-diphospho-di-trans,poly-cis-dolichol + a di-trans,poly-cis-dolichyl beta-D-mannosyl phosphate = an alpha-D-Man-(1-&gt;2)-alpha-D-Man-(1-&gt;2)-alpha-D-Man-(1-&gt;3)-[alpha-D-Man-(1-&gt;2)-alpha-D-Man-(1-&gt;3)-[alpha-D-Man-(1-&gt;6)]-alpha-D-Man-(1-&gt;6)]-beta-D-Man-(1-&gt;4)-beta-D-GlcNAc-(1-&gt;4)-alpha-D-GlcNAc-diphospho-di-trans,poly-cis-dolichol + a di-trans,poly-cis-dolichyl phosphate + H(+)</text>
        <dbReference type="Rhea" id="RHEA:29535"/>
        <dbReference type="Rhea" id="RHEA-COMP:19498"/>
        <dbReference type="Rhea" id="RHEA-COMP:19501"/>
        <dbReference type="Rhea" id="RHEA-COMP:19518"/>
        <dbReference type="Rhea" id="RHEA-COMP:19519"/>
        <dbReference type="ChEBI" id="CHEBI:15378"/>
        <dbReference type="ChEBI" id="CHEBI:57683"/>
        <dbReference type="ChEBI" id="CHEBI:58211"/>
        <dbReference type="ChEBI" id="CHEBI:132517"/>
        <dbReference type="ChEBI" id="CHEBI:132519"/>
        <dbReference type="EC" id="2.4.1.260"/>
    </reaction>
    <physiologicalReaction direction="left-to-right" evidence="11">
        <dbReference type="Rhea" id="RHEA:29536"/>
    </physiologicalReaction>
</comment>
<dbReference type="EMBL" id="CM007384">
    <property type="protein sequence ID" value="ONK73456.1"/>
    <property type="molecule type" value="Genomic_DNA"/>
</dbReference>
<evidence type="ECO:0000256" key="4">
    <source>
        <dbReference type="ARBA" id="ARBA00022676"/>
    </source>
</evidence>
<feature type="transmembrane region" description="Helical" evidence="12">
    <location>
        <begin position="121"/>
        <end position="142"/>
    </location>
</feature>
<accession>A0A5P1F503</accession>
<evidence type="ECO:0000256" key="7">
    <source>
        <dbReference type="ARBA" id="ARBA00022824"/>
    </source>
</evidence>
<comment type="similarity">
    <text evidence="3 12">Belongs to the glycosyltransferase 22 family.</text>
</comment>
<keyword evidence="8 12" id="KW-1133">Transmembrane helix</keyword>
<organism evidence="13 14">
    <name type="scientific">Asparagus officinalis</name>
    <name type="common">Garden asparagus</name>
    <dbReference type="NCBI Taxonomy" id="4686"/>
    <lineage>
        <taxon>Eukaryota</taxon>
        <taxon>Viridiplantae</taxon>
        <taxon>Streptophyta</taxon>
        <taxon>Embryophyta</taxon>
        <taxon>Tracheophyta</taxon>
        <taxon>Spermatophyta</taxon>
        <taxon>Magnoliopsida</taxon>
        <taxon>Liliopsida</taxon>
        <taxon>Asparagales</taxon>
        <taxon>Asparagaceae</taxon>
        <taxon>Asparagoideae</taxon>
        <taxon>Asparagus</taxon>
    </lineage>
</organism>
<dbReference type="PANTHER" id="PTHR22760:SF1">
    <property type="entry name" value="DOL-P-MAN:MAN(7)GLCNAC(2)-PP-DOL ALPHA-1,6-MANNOSYLTRANSFERASE"/>
    <property type="match status" value="1"/>
</dbReference>
<dbReference type="AlphaFoldDB" id="A0A5P1F503"/>
<proteinExistence type="inferred from homology"/>
<evidence type="ECO:0000256" key="10">
    <source>
        <dbReference type="ARBA" id="ARBA00044721"/>
    </source>
</evidence>
<evidence type="ECO:0000313" key="14">
    <source>
        <dbReference type="Proteomes" id="UP000243459"/>
    </source>
</evidence>
<dbReference type="OMA" id="MEMNSTH"/>
<dbReference type="GO" id="GO:0005789">
    <property type="term" value="C:endoplasmic reticulum membrane"/>
    <property type="evidence" value="ECO:0007669"/>
    <property type="project" value="UniProtKB-SubCell"/>
</dbReference>
<feature type="transmembrane region" description="Helical" evidence="12">
    <location>
        <begin position="154"/>
        <end position="176"/>
    </location>
</feature>
<evidence type="ECO:0000256" key="2">
    <source>
        <dbReference type="ARBA" id="ARBA00004922"/>
    </source>
</evidence>
<feature type="transmembrane region" description="Helical" evidence="12">
    <location>
        <begin position="21"/>
        <end position="41"/>
    </location>
</feature>
<evidence type="ECO:0000256" key="8">
    <source>
        <dbReference type="ARBA" id="ARBA00022989"/>
    </source>
</evidence>
<comment type="subcellular location">
    <subcellularLocation>
        <location evidence="1 12">Endoplasmic reticulum membrane</location>
        <topology evidence="1 12">Multi-pass membrane protein</topology>
    </subcellularLocation>
</comment>
<evidence type="ECO:0000256" key="11">
    <source>
        <dbReference type="ARBA" id="ARBA00048899"/>
    </source>
</evidence>
<dbReference type="Gramene" id="ONK73456">
    <property type="protein sequence ID" value="ONK73456"/>
    <property type="gene ID" value="A4U43_C04F31680"/>
</dbReference>
<evidence type="ECO:0000256" key="12">
    <source>
        <dbReference type="RuleBase" id="RU363075"/>
    </source>
</evidence>
<evidence type="ECO:0000256" key="6">
    <source>
        <dbReference type="ARBA" id="ARBA00022692"/>
    </source>
</evidence>